<protein>
    <submittedName>
        <fullName evidence="13">Chloride channel protein</fullName>
    </submittedName>
</protein>
<gene>
    <name evidence="13" type="ORF">GCM10011491_09190</name>
</gene>
<evidence type="ECO:0000256" key="11">
    <source>
        <dbReference type="SAM" id="Phobius"/>
    </source>
</evidence>
<dbReference type="CDD" id="cd00400">
    <property type="entry name" value="Voltage_gated_ClC"/>
    <property type="match status" value="1"/>
</dbReference>
<dbReference type="InterPro" id="IPR050368">
    <property type="entry name" value="ClC-type_chloride_channel"/>
</dbReference>
<dbReference type="Gene3D" id="3.10.580.10">
    <property type="entry name" value="CBS-domain"/>
    <property type="match status" value="1"/>
</dbReference>
<feature type="transmembrane region" description="Helical" evidence="11">
    <location>
        <begin position="20"/>
        <end position="53"/>
    </location>
</feature>
<keyword evidence="6 11" id="KW-0472">Membrane</keyword>
<dbReference type="GO" id="GO:0005254">
    <property type="term" value="F:chloride channel activity"/>
    <property type="evidence" value="ECO:0007669"/>
    <property type="project" value="UniProtKB-KW"/>
</dbReference>
<evidence type="ECO:0000256" key="2">
    <source>
        <dbReference type="ARBA" id="ARBA00022448"/>
    </source>
</evidence>
<keyword evidence="8" id="KW-0868">Chloride</keyword>
<dbReference type="AlphaFoldDB" id="A0A916S4D0"/>
<feature type="transmembrane region" description="Helical" evidence="11">
    <location>
        <begin position="246"/>
        <end position="266"/>
    </location>
</feature>
<dbReference type="PRINTS" id="PR00762">
    <property type="entry name" value="CLCHANNEL"/>
</dbReference>
<accession>A0A916S4D0</accession>
<dbReference type="Proteomes" id="UP000646478">
    <property type="component" value="Unassembled WGS sequence"/>
</dbReference>
<dbReference type="InterPro" id="IPR014743">
    <property type="entry name" value="Cl-channel_core"/>
</dbReference>
<reference evidence="13" key="1">
    <citation type="journal article" date="2014" name="Int. J. Syst. Evol. Microbiol.">
        <title>Complete genome sequence of Corynebacterium casei LMG S-19264T (=DSM 44701T), isolated from a smear-ripened cheese.</title>
        <authorList>
            <consortium name="US DOE Joint Genome Institute (JGI-PGF)"/>
            <person name="Walter F."/>
            <person name="Albersmeier A."/>
            <person name="Kalinowski J."/>
            <person name="Ruckert C."/>
        </authorList>
    </citation>
    <scope>NUCLEOTIDE SEQUENCE</scope>
    <source>
        <strain evidence="13">CGMCC 1.15082</strain>
    </source>
</reference>
<evidence type="ECO:0000259" key="12">
    <source>
        <dbReference type="PROSITE" id="PS51371"/>
    </source>
</evidence>
<dbReference type="Pfam" id="PF00654">
    <property type="entry name" value="Voltage_CLC"/>
    <property type="match status" value="1"/>
</dbReference>
<keyword evidence="10" id="KW-0129">CBS domain</keyword>
<comment type="subcellular location">
    <subcellularLocation>
        <location evidence="1">Membrane</location>
        <topology evidence="1">Multi-pass membrane protein</topology>
    </subcellularLocation>
</comment>
<dbReference type="EMBL" id="BMHH01000003">
    <property type="protein sequence ID" value="GGA83909.1"/>
    <property type="molecule type" value="Genomic_DNA"/>
</dbReference>
<evidence type="ECO:0000256" key="7">
    <source>
        <dbReference type="ARBA" id="ARBA00023173"/>
    </source>
</evidence>
<reference evidence="13" key="2">
    <citation type="submission" date="2020-09" db="EMBL/GenBank/DDBJ databases">
        <authorList>
            <person name="Sun Q."/>
            <person name="Zhou Y."/>
        </authorList>
    </citation>
    <scope>NUCLEOTIDE SEQUENCE</scope>
    <source>
        <strain evidence="13">CGMCC 1.15082</strain>
    </source>
</reference>
<comment type="caution">
    <text evidence="13">The sequence shown here is derived from an EMBL/GenBank/DDBJ whole genome shotgun (WGS) entry which is preliminary data.</text>
</comment>
<dbReference type="PANTHER" id="PTHR43427:SF6">
    <property type="entry name" value="CHLORIDE CHANNEL PROTEIN CLC-E"/>
    <property type="match status" value="1"/>
</dbReference>
<dbReference type="Pfam" id="PF00571">
    <property type="entry name" value="CBS"/>
    <property type="match status" value="1"/>
</dbReference>
<evidence type="ECO:0000256" key="4">
    <source>
        <dbReference type="ARBA" id="ARBA00022989"/>
    </source>
</evidence>
<dbReference type="PROSITE" id="PS51371">
    <property type="entry name" value="CBS"/>
    <property type="match status" value="1"/>
</dbReference>
<dbReference type="InterPro" id="IPR001807">
    <property type="entry name" value="ClC"/>
</dbReference>
<dbReference type="SUPFAM" id="SSF81340">
    <property type="entry name" value="Clc chloride channel"/>
    <property type="match status" value="1"/>
</dbReference>
<sequence>MRLEMQKFDVGRLRLRTLAVLRILNARGVAIVLLACIVGVFAGAGVMLIGWIVSQLHSLLYAIPHGERLSGTAELASRHMAFVPVIGGILMGLTIYFVRRGKLRHPIDPIEANALYGGRMSMTDTLVVAVQTILSSGFGASVGLEAAYTQVGSGIASKVAAFLNLRRGDVRLLVGCGAGGAIAAAFGAPLTGAFYGFELIVGIYTVANVAPMMAAAVSATLVAGYLGAPPFPIELGDLPPMEARQYVPFLILGLTAGGLSIAIMHLVSVVERLFTKLAISNTLRPAIGGCLLGLLALLTPQVLSSGHGALHRELTIDYALPVIFALFLLKVLASAISLGSGFRGGLFFASLFLGALAGKIFAGIMAVVFPAMSIDPTVAAVVGMTSLAVGVVGGPLTMAFLALESTGNLELTGVVLAAAIMSAMLVRETFGYSFSTWRFHLRGETIRSAQDIGWMRSLTVGRMMRKDIRTVSSDLTVAQFRKEIPLGSVQRVIATEPGKVYAGILIVAEVHALPPSPEAQEKPVSEMLRYGDIMLKPTMNVKEAAELFSRSGSEELAVVDDFTHRKVQGLLTEGYLLRRYAEELDKARRDMSGER</sequence>
<evidence type="ECO:0000313" key="13">
    <source>
        <dbReference type="EMBL" id="GGA83909.1"/>
    </source>
</evidence>
<keyword evidence="7" id="KW-0869">Chloride channel</keyword>
<keyword evidence="4 11" id="KW-1133">Transmembrane helix</keyword>
<evidence type="ECO:0000256" key="3">
    <source>
        <dbReference type="ARBA" id="ARBA00022692"/>
    </source>
</evidence>
<dbReference type="Gene3D" id="1.10.3080.10">
    <property type="entry name" value="Clc chloride channel"/>
    <property type="match status" value="1"/>
</dbReference>
<dbReference type="GO" id="GO:0034707">
    <property type="term" value="C:chloride channel complex"/>
    <property type="evidence" value="ECO:0007669"/>
    <property type="project" value="UniProtKB-KW"/>
</dbReference>
<feature type="transmembrane region" description="Helical" evidence="11">
    <location>
        <begin position="409"/>
        <end position="426"/>
    </location>
</feature>
<evidence type="ECO:0000256" key="1">
    <source>
        <dbReference type="ARBA" id="ARBA00004141"/>
    </source>
</evidence>
<name>A0A916S4D0_9HYPH</name>
<feature type="transmembrane region" description="Helical" evidence="11">
    <location>
        <begin position="172"/>
        <end position="197"/>
    </location>
</feature>
<proteinExistence type="predicted"/>
<evidence type="ECO:0000313" key="14">
    <source>
        <dbReference type="Proteomes" id="UP000646478"/>
    </source>
</evidence>
<feature type="transmembrane region" description="Helical" evidence="11">
    <location>
        <begin position="381"/>
        <end position="403"/>
    </location>
</feature>
<feature type="transmembrane region" description="Helical" evidence="11">
    <location>
        <begin position="203"/>
        <end position="226"/>
    </location>
</feature>
<evidence type="ECO:0000256" key="10">
    <source>
        <dbReference type="PROSITE-ProRule" id="PRU00703"/>
    </source>
</evidence>
<dbReference type="SUPFAM" id="SSF54631">
    <property type="entry name" value="CBS-domain pair"/>
    <property type="match status" value="1"/>
</dbReference>
<feature type="transmembrane region" description="Helical" evidence="11">
    <location>
        <begin position="79"/>
        <end position="98"/>
    </location>
</feature>
<keyword evidence="9" id="KW-0407">Ion channel</keyword>
<feature type="transmembrane region" description="Helical" evidence="11">
    <location>
        <begin position="346"/>
        <end position="369"/>
    </location>
</feature>
<dbReference type="InterPro" id="IPR000644">
    <property type="entry name" value="CBS_dom"/>
</dbReference>
<keyword evidence="2" id="KW-0813">Transport</keyword>
<keyword evidence="14" id="KW-1185">Reference proteome</keyword>
<feature type="domain" description="CBS" evidence="12">
    <location>
        <begin position="527"/>
        <end position="586"/>
    </location>
</feature>
<evidence type="ECO:0000256" key="6">
    <source>
        <dbReference type="ARBA" id="ARBA00023136"/>
    </source>
</evidence>
<dbReference type="InterPro" id="IPR046342">
    <property type="entry name" value="CBS_dom_sf"/>
</dbReference>
<keyword evidence="3 11" id="KW-0812">Transmembrane</keyword>
<keyword evidence="5" id="KW-0406">Ion transport</keyword>
<feature type="transmembrane region" description="Helical" evidence="11">
    <location>
        <begin position="286"/>
        <end position="306"/>
    </location>
</feature>
<feature type="transmembrane region" description="Helical" evidence="11">
    <location>
        <begin position="318"/>
        <end position="340"/>
    </location>
</feature>
<evidence type="ECO:0000256" key="5">
    <source>
        <dbReference type="ARBA" id="ARBA00023065"/>
    </source>
</evidence>
<organism evidence="13 14">
    <name type="scientific">Brucella endophytica</name>
    <dbReference type="NCBI Taxonomy" id="1963359"/>
    <lineage>
        <taxon>Bacteria</taxon>
        <taxon>Pseudomonadati</taxon>
        <taxon>Pseudomonadota</taxon>
        <taxon>Alphaproteobacteria</taxon>
        <taxon>Hyphomicrobiales</taxon>
        <taxon>Brucellaceae</taxon>
        <taxon>Brucella/Ochrobactrum group</taxon>
        <taxon>Brucella</taxon>
    </lineage>
</organism>
<evidence type="ECO:0000256" key="8">
    <source>
        <dbReference type="ARBA" id="ARBA00023214"/>
    </source>
</evidence>
<dbReference type="PANTHER" id="PTHR43427">
    <property type="entry name" value="CHLORIDE CHANNEL PROTEIN CLC-E"/>
    <property type="match status" value="1"/>
</dbReference>
<evidence type="ECO:0000256" key="9">
    <source>
        <dbReference type="ARBA" id="ARBA00023303"/>
    </source>
</evidence>